<evidence type="ECO:0000313" key="2">
    <source>
        <dbReference type="EMBL" id="KAG5446024.1"/>
    </source>
</evidence>
<dbReference type="Pfam" id="PF00080">
    <property type="entry name" value="Sod_Cu"/>
    <property type="match status" value="1"/>
</dbReference>
<name>A0A3R7DAB0_CLOSI</name>
<dbReference type="EMBL" id="NIRI02000056">
    <property type="protein sequence ID" value="KAG5446024.1"/>
    <property type="molecule type" value="Genomic_DNA"/>
</dbReference>
<dbReference type="GO" id="GO:0005507">
    <property type="term" value="F:copper ion binding"/>
    <property type="evidence" value="ECO:0007669"/>
    <property type="project" value="InterPro"/>
</dbReference>
<reference evidence="2 3" key="1">
    <citation type="journal article" date="2018" name="Biotechnol. Adv.">
        <title>Improved genomic resources and new bioinformatic workflow for the carcinogenic parasite Clonorchis sinensis: Biotechnological implications.</title>
        <authorList>
            <person name="Wang D."/>
            <person name="Korhonen P.K."/>
            <person name="Gasser R.B."/>
            <person name="Young N.D."/>
        </authorList>
    </citation>
    <scope>NUCLEOTIDE SEQUENCE [LARGE SCALE GENOMIC DNA]</scope>
    <source>
        <strain evidence="2">Cs-k2</strain>
    </source>
</reference>
<organism evidence="2 3">
    <name type="scientific">Clonorchis sinensis</name>
    <name type="common">Chinese liver fluke</name>
    <dbReference type="NCBI Taxonomy" id="79923"/>
    <lineage>
        <taxon>Eukaryota</taxon>
        <taxon>Metazoa</taxon>
        <taxon>Spiralia</taxon>
        <taxon>Lophotrochozoa</taxon>
        <taxon>Platyhelminthes</taxon>
        <taxon>Trematoda</taxon>
        <taxon>Digenea</taxon>
        <taxon>Opisthorchiida</taxon>
        <taxon>Opisthorchiata</taxon>
        <taxon>Opisthorchiidae</taxon>
        <taxon>Clonorchis</taxon>
    </lineage>
</organism>
<dbReference type="OrthoDB" id="2015551at2759"/>
<dbReference type="GO" id="GO:0006801">
    <property type="term" value="P:superoxide metabolic process"/>
    <property type="evidence" value="ECO:0007669"/>
    <property type="project" value="InterPro"/>
</dbReference>
<dbReference type="InterPro" id="IPR024134">
    <property type="entry name" value="SOD_Cu/Zn_/chaperone"/>
</dbReference>
<sequence>MEHIYLDSKRLRSLDGLLGNPVTQKADIAEANASVLCANSHGVASGRFSLVRLARLFPSIVTRRSSNLPTPPSLRCSPCWLRTRVQLTPASFALPMAPVIGILSSLDPNDSAQMVQMKSVKNQNISPSDCQGLVRSGSNRPSLLELATISAIRPMLGLLRNKPQCLATVLFLLVYSCADACISFNIAPDPTWLIPGIATFETPYGGQVRFKPLATGSIQINGSVTGLPPNKTLGVHVHENGDLNNGCQNVGSHWSLSEQTHGDMKAKYRHAGDLGNLKTDNEGVMQFDLVYWPFEDDPSRGFIGLALVIKNGEDDLGLGHNERSST</sequence>
<dbReference type="InterPro" id="IPR036423">
    <property type="entry name" value="SOD-like_Cu/Zn_dom_sf"/>
</dbReference>
<dbReference type="Gene3D" id="2.60.40.200">
    <property type="entry name" value="Superoxide dismutase, copper/zinc binding domain"/>
    <property type="match status" value="1"/>
</dbReference>
<dbReference type="PANTHER" id="PTHR10003">
    <property type="entry name" value="SUPEROXIDE DISMUTASE CU-ZN -RELATED"/>
    <property type="match status" value="1"/>
</dbReference>
<evidence type="ECO:0000313" key="3">
    <source>
        <dbReference type="Proteomes" id="UP000286415"/>
    </source>
</evidence>
<proteinExistence type="predicted"/>
<dbReference type="InterPro" id="IPR001424">
    <property type="entry name" value="SOD_Cu_Zn_dom"/>
</dbReference>
<reference evidence="2 3" key="2">
    <citation type="journal article" date="2021" name="Genomics">
        <title>High-quality reference genome for Clonorchis sinensis.</title>
        <authorList>
            <person name="Young N.D."/>
            <person name="Stroehlein A.J."/>
            <person name="Kinkar L."/>
            <person name="Wang T."/>
            <person name="Sohn W.M."/>
            <person name="Chang B.C.H."/>
            <person name="Kaur P."/>
            <person name="Weisz D."/>
            <person name="Dudchenko O."/>
            <person name="Aiden E.L."/>
            <person name="Korhonen P.K."/>
            <person name="Gasser R.B."/>
        </authorList>
    </citation>
    <scope>NUCLEOTIDE SEQUENCE [LARGE SCALE GENOMIC DNA]</scope>
    <source>
        <strain evidence="2">Cs-k2</strain>
    </source>
</reference>
<dbReference type="SUPFAM" id="SSF49329">
    <property type="entry name" value="Cu,Zn superoxide dismutase-like"/>
    <property type="match status" value="1"/>
</dbReference>
<dbReference type="PRINTS" id="PR00068">
    <property type="entry name" value="CUZNDISMTASE"/>
</dbReference>
<dbReference type="AlphaFoldDB" id="A0A3R7DAB0"/>
<comment type="caution">
    <text evidence="2">The sequence shown here is derived from an EMBL/GenBank/DDBJ whole genome shotgun (WGS) entry which is preliminary data.</text>
</comment>
<accession>A0A3R7DAB0</accession>
<evidence type="ECO:0000259" key="1">
    <source>
        <dbReference type="Pfam" id="PF00080"/>
    </source>
</evidence>
<dbReference type="Proteomes" id="UP000286415">
    <property type="component" value="Unassembled WGS sequence"/>
</dbReference>
<dbReference type="InParanoid" id="A0A3R7DAB0"/>
<gene>
    <name evidence="2" type="ORF">CSKR_103903</name>
</gene>
<protein>
    <submittedName>
        <fullName evidence="2">Extracellular superoxide dismutase [Cu-Zn]</fullName>
    </submittedName>
</protein>
<feature type="domain" description="Superoxide dismutase copper/zinc binding" evidence="1">
    <location>
        <begin position="206"/>
        <end position="318"/>
    </location>
</feature>
<dbReference type="STRING" id="79923.A0A3R7DAB0"/>
<keyword evidence="3" id="KW-1185">Reference proteome</keyword>